<evidence type="ECO:0000313" key="6">
    <source>
        <dbReference type="EMBL" id="SFE82033.1"/>
    </source>
</evidence>
<feature type="domain" description="Aminotransferase class I/classII large" evidence="5">
    <location>
        <begin position="31"/>
        <end position="367"/>
    </location>
</feature>
<dbReference type="Gene3D" id="3.40.640.10">
    <property type="entry name" value="Type I PLP-dependent aspartate aminotransferase-like (Major domain)"/>
    <property type="match status" value="1"/>
</dbReference>
<dbReference type="NCBIfam" id="TIGR03539">
    <property type="entry name" value="DapC_actino"/>
    <property type="match status" value="1"/>
</dbReference>
<sequence>MGLESLAGLDFPWDVLAPYGERAAAHPDGRIDLSVGTPVDPTPAVVQSALVAAADAHAYPLTAGTPDLRDAVVRWFARRRGVRGLEPAGVLPTIGSKELVGLLPAMLGLGRDDVVVHPEIAYPTYAVGARLAGARALAADDPAAWADTPGVRLVWVNSPANPHGRVTDVAELRDVVAAARAVGAVVVSDECYAELTWGAAVAPSLLDPAVTGGDLTGLLVTYSLSKQSSMAGYRAAFVAGDPALVGQLLALRKQIGMIVPAPVQAAMIAALDDDAHVAEQRARYGRRRAVLVRAFADAGYEIDHSEAGLYLWVRPATPQGCWDTVGDLAELGILVAPGEFYGPAGAGHVRVALTASDDDVAHAAARLVPA</sequence>
<dbReference type="InterPro" id="IPR015424">
    <property type="entry name" value="PyrdxlP-dep_Trfase"/>
</dbReference>
<dbReference type="Gene3D" id="3.90.1150.10">
    <property type="entry name" value="Aspartate Aminotransferase, domain 1"/>
    <property type="match status" value="1"/>
</dbReference>
<evidence type="ECO:0000256" key="1">
    <source>
        <dbReference type="ARBA" id="ARBA00001933"/>
    </source>
</evidence>
<dbReference type="Proteomes" id="UP000198520">
    <property type="component" value="Unassembled WGS sequence"/>
</dbReference>
<evidence type="ECO:0000256" key="4">
    <source>
        <dbReference type="RuleBase" id="RU000481"/>
    </source>
</evidence>
<dbReference type="InterPro" id="IPR004839">
    <property type="entry name" value="Aminotransferase_I/II_large"/>
</dbReference>
<comment type="cofactor">
    <cofactor evidence="1 4">
        <name>pyridoxal 5'-phosphate</name>
        <dbReference type="ChEBI" id="CHEBI:597326"/>
    </cofactor>
</comment>
<dbReference type="EC" id="2.6.1.-" evidence="4"/>
<dbReference type="SUPFAM" id="SSF53383">
    <property type="entry name" value="PLP-dependent transferases"/>
    <property type="match status" value="1"/>
</dbReference>
<protein>
    <recommendedName>
        <fullName evidence="4">Aminotransferase</fullName>
        <ecNumber evidence="4">2.6.1.-</ecNumber>
    </recommendedName>
</protein>
<dbReference type="InterPro" id="IPR050881">
    <property type="entry name" value="LL-DAP_aminotransferase"/>
</dbReference>
<name>A0A1I2DP51_9MICO</name>
<dbReference type="STRING" id="285351.SAMN04488035_0641"/>
<dbReference type="CDD" id="cd00609">
    <property type="entry name" value="AAT_like"/>
    <property type="match status" value="1"/>
</dbReference>
<dbReference type="InterPro" id="IPR019880">
    <property type="entry name" value="OxyQ"/>
</dbReference>
<dbReference type="PANTHER" id="PTHR42832:SF3">
    <property type="entry name" value="L-GLUTAMINE--4-(METHYLSULFANYL)-2-OXOBUTANOATE AMINOTRANSFERASE"/>
    <property type="match status" value="1"/>
</dbReference>
<accession>A0A1I2DP51</accession>
<dbReference type="GO" id="GO:0030170">
    <property type="term" value="F:pyridoxal phosphate binding"/>
    <property type="evidence" value="ECO:0007669"/>
    <property type="project" value="InterPro"/>
</dbReference>
<evidence type="ECO:0000256" key="3">
    <source>
        <dbReference type="ARBA" id="ARBA00022679"/>
    </source>
</evidence>
<dbReference type="InterPro" id="IPR015422">
    <property type="entry name" value="PyrdxlP-dep_Trfase_small"/>
</dbReference>
<dbReference type="GO" id="GO:0008483">
    <property type="term" value="F:transaminase activity"/>
    <property type="evidence" value="ECO:0007669"/>
    <property type="project" value="UniProtKB-KW"/>
</dbReference>
<dbReference type="Pfam" id="PF00155">
    <property type="entry name" value="Aminotran_1_2"/>
    <property type="match status" value="1"/>
</dbReference>
<dbReference type="PANTHER" id="PTHR42832">
    <property type="entry name" value="AMINO ACID AMINOTRANSFERASE"/>
    <property type="match status" value="1"/>
</dbReference>
<dbReference type="InterPro" id="IPR015421">
    <property type="entry name" value="PyrdxlP-dep_Trfase_major"/>
</dbReference>
<proteinExistence type="inferred from homology"/>
<keyword evidence="2 4" id="KW-0032">Aminotransferase</keyword>
<gene>
    <name evidence="6" type="ORF">SAMN04488035_0641</name>
</gene>
<dbReference type="AlphaFoldDB" id="A0A1I2DP51"/>
<dbReference type="EMBL" id="FONZ01000001">
    <property type="protein sequence ID" value="SFE82033.1"/>
    <property type="molecule type" value="Genomic_DNA"/>
</dbReference>
<evidence type="ECO:0000259" key="5">
    <source>
        <dbReference type="Pfam" id="PF00155"/>
    </source>
</evidence>
<dbReference type="RefSeq" id="WP_093374968.1">
    <property type="nucleotide sequence ID" value="NZ_BNAN01000001.1"/>
</dbReference>
<dbReference type="PROSITE" id="PS00105">
    <property type="entry name" value="AA_TRANSFER_CLASS_1"/>
    <property type="match status" value="1"/>
</dbReference>
<evidence type="ECO:0000256" key="2">
    <source>
        <dbReference type="ARBA" id="ARBA00022576"/>
    </source>
</evidence>
<reference evidence="7" key="1">
    <citation type="submission" date="2016-10" db="EMBL/GenBank/DDBJ databases">
        <authorList>
            <person name="Varghese N."/>
            <person name="Submissions S."/>
        </authorList>
    </citation>
    <scope>NUCLEOTIDE SEQUENCE [LARGE SCALE GENOMIC DNA]</scope>
    <source>
        <strain evidence="7">DSM 19083</strain>
    </source>
</reference>
<dbReference type="OrthoDB" id="9813612at2"/>
<organism evidence="6 7">
    <name type="scientific">Flavimobilis marinus</name>
    <dbReference type="NCBI Taxonomy" id="285351"/>
    <lineage>
        <taxon>Bacteria</taxon>
        <taxon>Bacillati</taxon>
        <taxon>Actinomycetota</taxon>
        <taxon>Actinomycetes</taxon>
        <taxon>Micrococcales</taxon>
        <taxon>Jonesiaceae</taxon>
        <taxon>Flavimobilis</taxon>
    </lineage>
</organism>
<comment type="similarity">
    <text evidence="4">Belongs to the class-I pyridoxal-phosphate-dependent aminotransferase family.</text>
</comment>
<evidence type="ECO:0000313" key="7">
    <source>
        <dbReference type="Proteomes" id="UP000198520"/>
    </source>
</evidence>
<keyword evidence="3 4" id="KW-0808">Transferase</keyword>
<dbReference type="InterPro" id="IPR004838">
    <property type="entry name" value="NHTrfase_class1_PyrdxlP-BS"/>
</dbReference>
<keyword evidence="7" id="KW-1185">Reference proteome</keyword>